<dbReference type="Gene3D" id="2.30.30.40">
    <property type="entry name" value="SH3 Domains"/>
    <property type="match status" value="1"/>
</dbReference>
<keyword evidence="3" id="KW-0812">Transmembrane</keyword>
<feature type="domain" description="SH3" evidence="4">
    <location>
        <begin position="227"/>
        <end position="288"/>
    </location>
</feature>
<evidence type="ECO:0000256" key="1">
    <source>
        <dbReference type="ARBA" id="ARBA00022443"/>
    </source>
</evidence>
<dbReference type="SMART" id="SM00326">
    <property type="entry name" value="SH3"/>
    <property type="match status" value="1"/>
</dbReference>
<dbReference type="SUPFAM" id="SSF50044">
    <property type="entry name" value="SH3-domain"/>
    <property type="match status" value="1"/>
</dbReference>
<reference evidence="5" key="1">
    <citation type="submission" date="2020-05" db="EMBL/GenBank/DDBJ databases">
        <title>Phylogenomic resolution of chytrid fungi.</title>
        <authorList>
            <person name="Stajich J.E."/>
            <person name="Amses K."/>
            <person name="Simmons R."/>
            <person name="Seto K."/>
            <person name="Myers J."/>
            <person name="Bonds A."/>
            <person name="Quandt C.A."/>
            <person name="Barry K."/>
            <person name="Liu P."/>
            <person name="Grigoriev I."/>
            <person name="Longcore J.E."/>
            <person name="James T.Y."/>
        </authorList>
    </citation>
    <scope>NUCLEOTIDE SEQUENCE</scope>
    <source>
        <strain evidence="5">JEL0476</strain>
    </source>
</reference>
<dbReference type="EMBL" id="JADGJW010000099">
    <property type="protein sequence ID" value="KAJ3224239.1"/>
    <property type="molecule type" value="Genomic_DNA"/>
</dbReference>
<name>A0AAD5Y2B7_9FUNG</name>
<evidence type="ECO:0000313" key="6">
    <source>
        <dbReference type="Proteomes" id="UP001211065"/>
    </source>
</evidence>
<comment type="caution">
    <text evidence="5">The sequence shown here is derived from an EMBL/GenBank/DDBJ whole genome shotgun (WGS) entry which is preliminary data.</text>
</comment>
<dbReference type="InterPro" id="IPR001452">
    <property type="entry name" value="SH3_domain"/>
</dbReference>
<keyword evidence="3" id="KW-1133">Transmembrane helix</keyword>
<feature type="transmembrane region" description="Helical" evidence="3">
    <location>
        <begin position="141"/>
        <end position="163"/>
    </location>
</feature>
<dbReference type="InterPro" id="IPR036028">
    <property type="entry name" value="SH3-like_dom_sf"/>
</dbReference>
<keyword evidence="6" id="KW-1185">Reference proteome</keyword>
<dbReference type="Pfam" id="PF00018">
    <property type="entry name" value="SH3_1"/>
    <property type="match status" value="1"/>
</dbReference>
<keyword evidence="3" id="KW-0472">Membrane</keyword>
<evidence type="ECO:0000256" key="2">
    <source>
        <dbReference type="PROSITE-ProRule" id="PRU00192"/>
    </source>
</evidence>
<sequence>MLLTVLTSAQFFDPKNLTSSLPSPRRPFRRLRFNIKNTNNYTVSLFFKNRQNSFTYSSDVNPNSELLQQRSRDRYSWVAVNKQNLNAIFTFTTVSGVLNYTIPLVESESKKENPGTIKENSNQLRESSTEQIGIHSKLKSFPFILIYILSIIIFLLIGILIYFNCRNLRKPKKKEMILVPVLELKNEKSSFHTNSTAPLLHDELSSDAGTNNSDSTVTSDINTIKKFFFPNYHGIMNYTPLADDEIEVKKNDEICVTAIYNDGWVEGENLRTGKAGTLPFNVLSRKHLLEHKSSSSSLTSDNEVMFTSSQERNFVVLSEDSIKNRNNPTSKLVRCESLTLSYRNKLKGVFGILGFRNDESVSFFSFRQMCFSNCV</sequence>
<gene>
    <name evidence="5" type="ORF">HK099_008695</name>
</gene>
<dbReference type="PROSITE" id="PS50002">
    <property type="entry name" value="SH3"/>
    <property type="match status" value="1"/>
</dbReference>
<evidence type="ECO:0000256" key="3">
    <source>
        <dbReference type="SAM" id="Phobius"/>
    </source>
</evidence>
<dbReference type="AlphaFoldDB" id="A0AAD5Y2B7"/>
<accession>A0AAD5Y2B7</accession>
<dbReference type="Proteomes" id="UP001211065">
    <property type="component" value="Unassembled WGS sequence"/>
</dbReference>
<evidence type="ECO:0000259" key="4">
    <source>
        <dbReference type="PROSITE" id="PS50002"/>
    </source>
</evidence>
<proteinExistence type="predicted"/>
<organism evidence="5 6">
    <name type="scientific">Clydaea vesicula</name>
    <dbReference type="NCBI Taxonomy" id="447962"/>
    <lineage>
        <taxon>Eukaryota</taxon>
        <taxon>Fungi</taxon>
        <taxon>Fungi incertae sedis</taxon>
        <taxon>Chytridiomycota</taxon>
        <taxon>Chytridiomycota incertae sedis</taxon>
        <taxon>Chytridiomycetes</taxon>
        <taxon>Lobulomycetales</taxon>
        <taxon>Lobulomycetaceae</taxon>
        <taxon>Clydaea</taxon>
    </lineage>
</organism>
<keyword evidence="1 2" id="KW-0728">SH3 domain</keyword>
<evidence type="ECO:0000313" key="5">
    <source>
        <dbReference type="EMBL" id="KAJ3224239.1"/>
    </source>
</evidence>
<protein>
    <recommendedName>
        <fullName evidence="4">SH3 domain-containing protein</fullName>
    </recommendedName>
</protein>